<dbReference type="InterPro" id="IPR027417">
    <property type="entry name" value="P-loop_NTPase"/>
</dbReference>
<dbReference type="GO" id="GO:0005524">
    <property type="term" value="F:ATP binding"/>
    <property type="evidence" value="ECO:0007669"/>
    <property type="project" value="UniProtKB-KW"/>
</dbReference>
<keyword evidence="1" id="KW-0813">Transport</keyword>
<dbReference type="Pfam" id="PF08352">
    <property type="entry name" value="oligo_HPY"/>
    <property type="match status" value="1"/>
</dbReference>
<dbReference type="PANTHER" id="PTHR43776">
    <property type="entry name" value="TRANSPORT ATP-BINDING PROTEIN"/>
    <property type="match status" value="1"/>
</dbReference>
<feature type="domain" description="ABC transporter" evidence="4">
    <location>
        <begin position="7"/>
        <end position="254"/>
    </location>
</feature>
<evidence type="ECO:0000313" key="5">
    <source>
        <dbReference type="EMBL" id="HGI87532.1"/>
    </source>
</evidence>
<dbReference type="InterPro" id="IPR050319">
    <property type="entry name" value="ABC_transp_ATP-bind"/>
</dbReference>
<dbReference type="PROSITE" id="PS00211">
    <property type="entry name" value="ABC_TRANSPORTER_1"/>
    <property type="match status" value="1"/>
</dbReference>
<keyword evidence="3 5" id="KW-0067">ATP-binding</keyword>
<evidence type="ECO:0000259" key="4">
    <source>
        <dbReference type="PROSITE" id="PS50893"/>
    </source>
</evidence>
<name>A0A7C4BDK1_9CREN</name>
<dbReference type="SMART" id="SM00382">
    <property type="entry name" value="AAA"/>
    <property type="match status" value="1"/>
</dbReference>
<evidence type="ECO:0000256" key="3">
    <source>
        <dbReference type="ARBA" id="ARBA00022840"/>
    </source>
</evidence>
<dbReference type="EMBL" id="DTFF01000038">
    <property type="protein sequence ID" value="HGI87532.1"/>
    <property type="molecule type" value="Genomic_DNA"/>
</dbReference>
<evidence type="ECO:0000256" key="2">
    <source>
        <dbReference type="ARBA" id="ARBA00022741"/>
    </source>
</evidence>
<dbReference type="GO" id="GO:0055085">
    <property type="term" value="P:transmembrane transport"/>
    <property type="evidence" value="ECO:0007669"/>
    <property type="project" value="UniProtKB-ARBA"/>
</dbReference>
<dbReference type="PROSITE" id="PS50893">
    <property type="entry name" value="ABC_TRANSPORTER_2"/>
    <property type="match status" value="1"/>
</dbReference>
<dbReference type="GO" id="GO:0016887">
    <property type="term" value="F:ATP hydrolysis activity"/>
    <property type="evidence" value="ECO:0007669"/>
    <property type="project" value="InterPro"/>
</dbReference>
<dbReference type="Pfam" id="PF00005">
    <property type="entry name" value="ABC_tran"/>
    <property type="match status" value="1"/>
</dbReference>
<dbReference type="CDD" id="cd03257">
    <property type="entry name" value="ABC_NikE_OppD_transporters"/>
    <property type="match status" value="1"/>
</dbReference>
<keyword evidence="2" id="KW-0547">Nucleotide-binding</keyword>
<gene>
    <name evidence="5" type="ORF">ENV14_03970</name>
</gene>
<dbReference type="Gene3D" id="3.40.50.300">
    <property type="entry name" value="P-loop containing nucleotide triphosphate hydrolases"/>
    <property type="match status" value="1"/>
</dbReference>
<protein>
    <submittedName>
        <fullName evidence="5">ABC transporter ATP-binding protein</fullName>
    </submittedName>
</protein>
<accession>A0A7C4BDK1</accession>
<sequence length="306" mass="34137">MESGSLVDVRNLWVSYKKPKWGGLRSTEVHVLKDVSFRVDQGEVYGIVGASGSGKTTLLRSVIGLMRPTKGRVLIEGRDIYSDEEAHREVVSKIGYVSQDPYSSMDPRMRVGDIVGEPLRIRKVSQSVLSKYVGKVLELVHLSPSVVDKYPYQLSGGMLQRVAIARALILRPKLILLDEPTSFLDVVTQAEILGILKELREITGCTYIIVSHDLNVVTYLSTKIAVLLKGHIVEEGAVDQVLYKPLHPYTRLLIESSKYATSTEPEFSDVGCPLHKSCPWAKSVCRESMPPVTIANSTKIRCWYYT</sequence>
<organism evidence="5">
    <name type="scientific">Ignisphaera aggregans</name>
    <dbReference type="NCBI Taxonomy" id="334771"/>
    <lineage>
        <taxon>Archaea</taxon>
        <taxon>Thermoproteota</taxon>
        <taxon>Thermoprotei</taxon>
        <taxon>Desulfurococcales</taxon>
        <taxon>Desulfurococcaceae</taxon>
        <taxon>Ignisphaera</taxon>
    </lineage>
</organism>
<dbReference type="SUPFAM" id="SSF52540">
    <property type="entry name" value="P-loop containing nucleoside triphosphate hydrolases"/>
    <property type="match status" value="1"/>
</dbReference>
<dbReference type="InterPro" id="IPR003439">
    <property type="entry name" value="ABC_transporter-like_ATP-bd"/>
</dbReference>
<dbReference type="GO" id="GO:0015833">
    <property type="term" value="P:peptide transport"/>
    <property type="evidence" value="ECO:0007669"/>
    <property type="project" value="InterPro"/>
</dbReference>
<comment type="caution">
    <text evidence="5">The sequence shown here is derived from an EMBL/GenBank/DDBJ whole genome shotgun (WGS) entry which is preliminary data.</text>
</comment>
<dbReference type="InterPro" id="IPR013563">
    <property type="entry name" value="Oligopep_ABC_C"/>
</dbReference>
<dbReference type="InterPro" id="IPR003593">
    <property type="entry name" value="AAA+_ATPase"/>
</dbReference>
<evidence type="ECO:0000256" key="1">
    <source>
        <dbReference type="ARBA" id="ARBA00022448"/>
    </source>
</evidence>
<proteinExistence type="predicted"/>
<dbReference type="AlphaFoldDB" id="A0A7C4BDK1"/>
<reference evidence="5" key="1">
    <citation type="journal article" date="2020" name="mSystems">
        <title>Genome- and Community-Level Interaction Insights into Carbon Utilization and Element Cycling Functions of Hydrothermarchaeota in Hydrothermal Sediment.</title>
        <authorList>
            <person name="Zhou Z."/>
            <person name="Liu Y."/>
            <person name="Xu W."/>
            <person name="Pan J."/>
            <person name="Luo Z.H."/>
            <person name="Li M."/>
        </authorList>
    </citation>
    <scope>NUCLEOTIDE SEQUENCE [LARGE SCALE GENOMIC DNA]</scope>
    <source>
        <strain evidence="5">SpSt-732</strain>
    </source>
</reference>
<dbReference type="InterPro" id="IPR017871">
    <property type="entry name" value="ABC_transporter-like_CS"/>
</dbReference>